<dbReference type="KEGG" id="caml:H6X83_01770"/>
<dbReference type="AlphaFoldDB" id="A0A7G9WI97"/>
<keyword evidence="2" id="KW-1185">Reference proteome</keyword>
<proteinExistence type="predicted"/>
<dbReference type="EMBL" id="CP060696">
    <property type="protein sequence ID" value="QNO18409.1"/>
    <property type="molecule type" value="Genomic_DNA"/>
</dbReference>
<name>A0A7G9WI97_9FIRM</name>
<evidence type="ECO:0000313" key="1">
    <source>
        <dbReference type="EMBL" id="QNO18409.1"/>
    </source>
</evidence>
<dbReference type="Proteomes" id="UP000516046">
    <property type="component" value="Chromosome"/>
</dbReference>
<evidence type="ECO:0000313" key="2">
    <source>
        <dbReference type="Proteomes" id="UP000516046"/>
    </source>
</evidence>
<gene>
    <name evidence="1" type="ORF">H6X83_01770</name>
</gene>
<reference evidence="1 2" key="1">
    <citation type="submission" date="2020-08" db="EMBL/GenBank/DDBJ databases">
        <authorList>
            <person name="Ren C."/>
            <person name="Gu Y."/>
            <person name="Xu Y."/>
        </authorList>
    </citation>
    <scope>NUCLEOTIDE SEQUENCE [LARGE SCALE GENOMIC DNA]</scope>
    <source>
        <strain evidence="1 2">LBM18003</strain>
    </source>
</reference>
<accession>A0A7G9WI97</accession>
<organism evidence="1 2">
    <name type="scientific">Caproicibacterium amylolyticum</name>
    <dbReference type="NCBI Taxonomy" id="2766537"/>
    <lineage>
        <taxon>Bacteria</taxon>
        <taxon>Bacillati</taxon>
        <taxon>Bacillota</taxon>
        <taxon>Clostridia</taxon>
        <taxon>Eubacteriales</taxon>
        <taxon>Oscillospiraceae</taxon>
        <taxon>Caproicibacterium</taxon>
    </lineage>
</organism>
<sequence length="45" mass="5269">MARRNRSPEENERRAKICDLLQASNISSMDDIQNLFKKPIAECIY</sequence>
<protein>
    <submittedName>
        <fullName evidence="1">Uncharacterized protein</fullName>
    </submittedName>
</protein>